<organism evidence="7">
    <name type="scientific">Soboliphyme baturini</name>
    <dbReference type="NCBI Taxonomy" id="241478"/>
    <lineage>
        <taxon>Eukaryota</taxon>
        <taxon>Metazoa</taxon>
        <taxon>Ecdysozoa</taxon>
        <taxon>Nematoda</taxon>
        <taxon>Enoplea</taxon>
        <taxon>Dorylaimia</taxon>
        <taxon>Dioctophymatida</taxon>
        <taxon>Dioctophymatoidea</taxon>
        <taxon>Soboliphymatidae</taxon>
        <taxon>Soboliphyme</taxon>
    </lineage>
</organism>
<dbReference type="InterPro" id="IPR019002">
    <property type="entry name" value="Ribosome_biogenesis_Nop16"/>
</dbReference>
<name>A0A183IHI3_9BILA</name>
<dbReference type="Pfam" id="PF09420">
    <property type="entry name" value="Nop16"/>
    <property type="match status" value="1"/>
</dbReference>
<comment type="similarity">
    <text evidence="2">Belongs to the NOP16 family.</text>
</comment>
<sequence length="87" mass="10303">MESEKEQPSVRRGRLSQTDLRYCIYLMEKYGEDYEAMAKDLKNVFQDSPGQIKQKIERFKKIPVQYNAYLRSRGLYKEGAPEAMETE</sequence>
<dbReference type="EMBL" id="UZAM01007558">
    <property type="protein sequence ID" value="VDO99930.1"/>
    <property type="molecule type" value="Genomic_DNA"/>
</dbReference>
<keyword evidence="4" id="KW-0539">Nucleus</keyword>
<dbReference type="WBParaSite" id="SBAD_0000322401-mRNA-1">
    <property type="protein sequence ID" value="SBAD_0000322401-mRNA-1"/>
    <property type="gene ID" value="SBAD_0000322401"/>
</dbReference>
<evidence type="ECO:0000256" key="1">
    <source>
        <dbReference type="ARBA" id="ARBA00004604"/>
    </source>
</evidence>
<gene>
    <name evidence="5" type="ORF">SBAD_LOCUS3078</name>
</gene>
<proteinExistence type="inferred from homology"/>
<dbReference type="OrthoDB" id="285729at2759"/>
<dbReference type="GO" id="GO:0042273">
    <property type="term" value="P:ribosomal large subunit biogenesis"/>
    <property type="evidence" value="ECO:0007669"/>
    <property type="project" value="TreeGrafter"/>
</dbReference>
<reference evidence="5 6" key="2">
    <citation type="submission" date="2018-11" db="EMBL/GenBank/DDBJ databases">
        <authorList>
            <consortium name="Pathogen Informatics"/>
        </authorList>
    </citation>
    <scope>NUCLEOTIDE SEQUENCE [LARGE SCALE GENOMIC DNA]</scope>
</reference>
<reference evidence="7" key="1">
    <citation type="submission" date="2016-06" db="UniProtKB">
        <authorList>
            <consortium name="WormBaseParasite"/>
        </authorList>
    </citation>
    <scope>IDENTIFICATION</scope>
</reference>
<dbReference type="GO" id="GO:0005730">
    <property type="term" value="C:nucleolus"/>
    <property type="evidence" value="ECO:0007669"/>
    <property type="project" value="UniProtKB-SubCell"/>
</dbReference>
<evidence type="ECO:0000313" key="5">
    <source>
        <dbReference type="EMBL" id="VDO99930.1"/>
    </source>
</evidence>
<keyword evidence="6" id="KW-1185">Reference proteome</keyword>
<dbReference type="Proteomes" id="UP000270296">
    <property type="component" value="Unassembled WGS sequence"/>
</dbReference>
<dbReference type="AlphaFoldDB" id="A0A183IHI3"/>
<evidence type="ECO:0000313" key="6">
    <source>
        <dbReference type="Proteomes" id="UP000270296"/>
    </source>
</evidence>
<evidence type="ECO:0000256" key="2">
    <source>
        <dbReference type="ARBA" id="ARBA00008479"/>
    </source>
</evidence>
<dbReference type="PANTHER" id="PTHR13243:SF1">
    <property type="entry name" value="NUCLEOLAR PROTEIN 16"/>
    <property type="match status" value="1"/>
</dbReference>
<protein>
    <recommendedName>
        <fullName evidence="3">Nucleolar protein 16</fullName>
    </recommendedName>
</protein>
<accession>A0A183IHI3</accession>
<dbReference type="PANTHER" id="PTHR13243">
    <property type="entry name" value="HSPC111 PROTEIN-RELATED"/>
    <property type="match status" value="1"/>
</dbReference>
<evidence type="ECO:0000256" key="3">
    <source>
        <dbReference type="ARBA" id="ARBA00015522"/>
    </source>
</evidence>
<evidence type="ECO:0000256" key="4">
    <source>
        <dbReference type="ARBA" id="ARBA00023242"/>
    </source>
</evidence>
<evidence type="ECO:0000313" key="7">
    <source>
        <dbReference type="WBParaSite" id="SBAD_0000322401-mRNA-1"/>
    </source>
</evidence>
<comment type="subcellular location">
    <subcellularLocation>
        <location evidence="1">Nucleus</location>
        <location evidence="1">Nucleolus</location>
    </subcellularLocation>
</comment>